<reference evidence="11 12" key="1">
    <citation type="journal article" date="2016" name="Int. J. Syst. Evol. Microbiol.">
        <title>Paraphotobacterium marinum gen. nov., sp. nov., a member of the family Vibrionaceae, isolated from surface seawater.</title>
        <authorList>
            <person name="Huang Z."/>
            <person name="Dong C."/>
            <person name="Shao Z."/>
        </authorList>
    </citation>
    <scope>NUCLEOTIDE SEQUENCE [LARGE SCALE GENOMIC DNA]</scope>
    <source>
        <strain evidence="11 12">NSCS20N07D</strain>
    </source>
</reference>
<dbReference type="InterPro" id="IPR006390">
    <property type="entry name" value="DHP_synth_dom"/>
</dbReference>
<organism evidence="11 12">
    <name type="scientific">Paraphotobacterium marinum</name>
    <dbReference type="NCBI Taxonomy" id="1755811"/>
    <lineage>
        <taxon>Bacteria</taxon>
        <taxon>Pseudomonadati</taxon>
        <taxon>Pseudomonadota</taxon>
        <taxon>Gammaproteobacteria</taxon>
        <taxon>Vibrionales</taxon>
        <taxon>Vibrionaceae</taxon>
        <taxon>Paraphotobacterium</taxon>
    </lineage>
</organism>
<evidence type="ECO:0000259" key="10">
    <source>
        <dbReference type="PROSITE" id="PS50972"/>
    </source>
</evidence>
<comment type="pathway">
    <text evidence="3 9">Cofactor biosynthesis; tetrahydrofolate biosynthesis; 7,8-dihydrofolate from 2-amino-4-hydroxy-6-hydroxymethyl-7,8-dihydropteridine diphosphate and 4-aminobenzoate: step 1/2.</text>
</comment>
<dbReference type="CDD" id="cd00739">
    <property type="entry name" value="DHPS"/>
    <property type="match status" value="1"/>
</dbReference>
<dbReference type="InterPro" id="IPR045031">
    <property type="entry name" value="DHP_synth-like"/>
</dbReference>
<keyword evidence="7 9" id="KW-0460">Magnesium</keyword>
<name>A0A220VEM4_9GAMM</name>
<dbReference type="GO" id="GO:0005829">
    <property type="term" value="C:cytosol"/>
    <property type="evidence" value="ECO:0007669"/>
    <property type="project" value="TreeGrafter"/>
</dbReference>
<evidence type="ECO:0000256" key="5">
    <source>
        <dbReference type="ARBA" id="ARBA00022679"/>
    </source>
</evidence>
<dbReference type="PROSITE" id="PS50972">
    <property type="entry name" value="PTERIN_BINDING"/>
    <property type="match status" value="1"/>
</dbReference>
<evidence type="ECO:0000256" key="2">
    <source>
        <dbReference type="ARBA" id="ARBA00001946"/>
    </source>
</evidence>
<accession>A0A220VEM4</accession>
<dbReference type="PROSITE" id="PS00793">
    <property type="entry name" value="DHPS_2"/>
    <property type="match status" value="1"/>
</dbReference>
<dbReference type="PROSITE" id="PS00792">
    <property type="entry name" value="DHPS_1"/>
    <property type="match status" value="1"/>
</dbReference>
<dbReference type="OrthoDB" id="9811744at2"/>
<evidence type="ECO:0000256" key="6">
    <source>
        <dbReference type="ARBA" id="ARBA00022723"/>
    </source>
</evidence>
<dbReference type="GO" id="GO:0004156">
    <property type="term" value="F:dihydropteroate synthase activity"/>
    <property type="evidence" value="ECO:0007669"/>
    <property type="project" value="UniProtKB-EC"/>
</dbReference>
<dbReference type="InterPro" id="IPR011005">
    <property type="entry name" value="Dihydropteroate_synth-like_sf"/>
</dbReference>
<dbReference type="Proteomes" id="UP000242175">
    <property type="component" value="Chromosome large"/>
</dbReference>
<comment type="catalytic activity">
    <reaction evidence="1">
        <text>(7,8-dihydropterin-6-yl)methyl diphosphate + 4-aminobenzoate = 7,8-dihydropteroate + diphosphate</text>
        <dbReference type="Rhea" id="RHEA:19949"/>
        <dbReference type="ChEBI" id="CHEBI:17836"/>
        <dbReference type="ChEBI" id="CHEBI:17839"/>
        <dbReference type="ChEBI" id="CHEBI:33019"/>
        <dbReference type="ChEBI" id="CHEBI:72950"/>
        <dbReference type="EC" id="2.5.1.15"/>
    </reaction>
</comment>
<evidence type="ECO:0000256" key="4">
    <source>
        <dbReference type="ARBA" id="ARBA00012458"/>
    </source>
</evidence>
<dbReference type="PANTHER" id="PTHR20941">
    <property type="entry name" value="FOLATE SYNTHESIS PROTEINS"/>
    <property type="match status" value="1"/>
</dbReference>
<dbReference type="Gene3D" id="3.20.20.20">
    <property type="entry name" value="Dihydropteroate synthase-like"/>
    <property type="match status" value="1"/>
</dbReference>
<keyword evidence="6 9" id="KW-0479">Metal-binding</keyword>
<evidence type="ECO:0000313" key="12">
    <source>
        <dbReference type="Proteomes" id="UP000242175"/>
    </source>
</evidence>
<dbReference type="GO" id="GO:0046654">
    <property type="term" value="P:tetrahydrofolate biosynthetic process"/>
    <property type="evidence" value="ECO:0007669"/>
    <property type="project" value="UniProtKB-UniPathway"/>
</dbReference>
<evidence type="ECO:0000313" key="11">
    <source>
        <dbReference type="EMBL" id="ASK78373.1"/>
    </source>
</evidence>
<dbReference type="PANTHER" id="PTHR20941:SF1">
    <property type="entry name" value="FOLIC ACID SYNTHESIS PROTEIN FOL1"/>
    <property type="match status" value="1"/>
</dbReference>
<keyword evidence="8 9" id="KW-0289">Folate biosynthesis</keyword>
<evidence type="ECO:0000256" key="7">
    <source>
        <dbReference type="ARBA" id="ARBA00022842"/>
    </source>
</evidence>
<evidence type="ECO:0000256" key="1">
    <source>
        <dbReference type="ARBA" id="ARBA00000012"/>
    </source>
</evidence>
<dbReference type="UniPathway" id="UPA00077">
    <property type="reaction ID" value="UER00156"/>
</dbReference>
<evidence type="ECO:0000256" key="8">
    <source>
        <dbReference type="ARBA" id="ARBA00022909"/>
    </source>
</evidence>
<evidence type="ECO:0000256" key="9">
    <source>
        <dbReference type="RuleBase" id="RU361205"/>
    </source>
</evidence>
<sequence>MELRSKNKTLNLDKPVIMGVLNLTPDSFSDGGRFNKKHNAFRQVEKMINSGASIIDIGGESTRPGSIPVSANEQLDRTQEILIDIRKRFDTWISVDTSEPKVIYESVANGADIINDVRALSLCKYPNKIFELGVPICLMHKKGETRNMQNNPYYDDVVKDIQEFFHEKLVSHSTFENQLIFDPGFGFGKRLQDNYEILANLSKFKIKKIPLLVGLSRKSMIYNILKRKPDEVVIGSVSAAILSALNGANIIRVHDVLETSQALQIFNEYNQYK</sequence>
<comment type="similarity">
    <text evidence="9">Belongs to the DHPS family.</text>
</comment>
<dbReference type="AlphaFoldDB" id="A0A220VEM4"/>
<comment type="cofactor">
    <cofactor evidence="2 9">
        <name>Mg(2+)</name>
        <dbReference type="ChEBI" id="CHEBI:18420"/>
    </cofactor>
</comment>
<keyword evidence="12" id="KW-1185">Reference proteome</keyword>
<comment type="function">
    <text evidence="9">Catalyzes the condensation of para-aminobenzoate (pABA) with 6-hydroxymethyl-7,8-dihydropterin diphosphate (DHPt-PP) to form 7,8-dihydropteroate (H2Pte), the immediate precursor of folate derivatives.</text>
</comment>
<dbReference type="GO" id="GO:0046656">
    <property type="term" value="P:folic acid biosynthetic process"/>
    <property type="evidence" value="ECO:0007669"/>
    <property type="project" value="UniProtKB-KW"/>
</dbReference>
<dbReference type="KEGG" id="pmai:CF386_04805"/>
<dbReference type="InterPro" id="IPR000489">
    <property type="entry name" value="Pterin-binding_dom"/>
</dbReference>
<dbReference type="GO" id="GO:0046872">
    <property type="term" value="F:metal ion binding"/>
    <property type="evidence" value="ECO:0007669"/>
    <property type="project" value="UniProtKB-KW"/>
</dbReference>
<dbReference type="NCBIfam" id="TIGR01496">
    <property type="entry name" value="DHPS"/>
    <property type="match status" value="1"/>
</dbReference>
<dbReference type="SUPFAM" id="SSF51717">
    <property type="entry name" value="Dihydropteroate synthetase-like"/>
    <property type="match status" value="1"/>
</dbReference>
<protein>
    <recommendedName>
        <fullName evidence="4 9">Dihydropteroate synthase</fullName>
        <shortName evidence="9">DHPS</shortName>
        <ecNumber evidence="4 9">2.5.1.15</ecNumber>
    </recommendedName>
    <alternativeName>
        <fullName evidence="9">Dihydropteroate pyrophosphorylase</fullName>
    </alternativeName>
</protein>
<dbReference type="Pfam" id="PF00809">
    <property type="entry name" value="Pterin_bind"/>
    <property type="match status" value="1"/>
</dbReference>
<dbReference type="RefSeq" id="WP_089073281.1">
    <property type="nucleotide sequence ID" value="NZ_CBCSAM010000001.1"/>
</dbReference>
<keyword evidence="5 9" id="KW-0808">Transferase</keyword>
<dbReference type="EMBL" id="CP022355">
    <property type="protein sequence ID" value="ASK78373.1"/>
    <property type="molecule type" value="Genomic_DNA"/>
</dbReference>
<evidence type="ECO:0000256" key="3">
    <source>
        <dbReference type="ARBA" id="ARBA00004763"/>
    </source>
</evidence>
<dbReference type="EC" id="2.5.1.15" evidence="4 9"/>
<gene>
    <name evidence="11" type="primary">folP</name>
    <name evidence="11" type="ORF">CF386_04805</name>
</gene>
<feature type="domain" description="Pterin-binding" evidence="10">
    <location>
        <begin position="15"/>
        <end position="264"/>
    </location>
</feature>
<proteinExistence type="inferred from homology"/>